<gene>
    <name evidence="5" type="ORF">S06H3_49922</name>
</gene>
<dbReference type="Pfam" id="PF02812">
    <property type="entry name" value="ELFV_dehydrog_N"/>
    <property type="match status" value="1"/>
</dbReference>
<comment type="similarity">
    <text evidence="1">Belongs to the Glu/Leu/Phe/Val dehydrogenases family.</text>
</comment>
<feature type="non-terminal residue" evidence="5">
    <location>
        <position position="86"/>
    </location>
</feature>
<dbReference type="GO" id="GO:0006520">
    <property type="term" value="P:amino acid metabolic process"/>
    <property type="evidence" value="ECO:0007669"/>
    <property type="project" value="InterPro"/>
</dbReference>
<keyword evidence="2" id="KW-0560">Oxidoreductase</keyword>
<dbReference type="InterPro" id="IPR006097">
    <property type="entry name" value="Glu/Leu/Phe/Val/Trp_DH_dimer"/>
</dbReference>
<evidence type="ECO:0000256" key="1">
    <source>
        <dbReference type="ARBA" id="ARBA00006382"/>
    </source>
</evidence>
<dbReference type="InterPro" id="IPR046346">
    <property type="entry name" value="Aminoacid_DH-like_N_sf"/>
</dbReference>
<feature type="domain" description="Glutamate/phenylalanine/leucine/valine/L-tryptophan dehydrogenase dimerisation" evidence="4">
    <location>
        <begin position="26"/>
        <end position="86"/>
    </location>
</feature>
<reference evidence="5" key="1">
    <citation type="journal article" date="2014" name="Front. Microbiol.">
        <title>High frequency of phylogenetically diverse reductive dehalogenase-homologous genes in deep subseafloor sedimentary metagenomes.</title>
        <authorList>
            <person name="Kawai M."/>
            <person name="Futagami T."/>
            <person name="Toyoda A."/>
            <person name="Takaki Y."/>
            <person name="Nishi S."/>
            <person name="Hori S."/>
            <person name="Arai W."/>
            <person name="Tsubouchi T."/>
            <person name="Morono Y."/>
            <person name="Uchiyama I."/>
            <person name="Ito T."/>
            <person name="Fujiyama A."/>
            <person name="Inagaki F."/>
            <person name="Takami H."/>
        </authorList>
    </citation>
    <scope>NUCLEOTIDE SEQUENCE</scope>
    <source>
        <strain evidence="5">Expedition CK06-06</strain>
    </source>
</reference>
<dbReference type="EMBL" id="BARV01031563">
    <property type="protein sequence ID" value="GAI39060.1"/>
    <property type="molecule type" value="Genomic_DNA"/>
</dbReference>
<evidence type="ECO:0000313" key="5">
    <source>
        <dbReference type="EMBL" id="GAI39060.1"/>
    </source>
</evidence>
<dbReference type="PANTHER" id="PTHR42722:SF1">
    <property type="entry name" value="VALINE DEHYDROGENASE"/>
    <property type="match status" value="1"/>
</dbReference>
<keyword evidence="3" id="KW-0520">NAD</keyword>
<proteinExistence type="inferred from homology"/>
<evidence type="ECO:0000259" key="4">
    <source>
        <dbReference type="Pfam" id="PF02812"/>
    </source>
</evidence>
<dbReference type="SUPFAM" id="SSF53223">
    <property type="entry name" value="Aminoacid dehydrogenase-like, N-terminal domain"/>
    <property type="match status" value="1"/>
</dbReference>
<dbReference type="PANTHER" id="PTHR42722">
    <property type="entry name" value="LEUCINE DEHYDROGENASE"/>
    <property type="match status" value="1"/>
</dbReference>
<accession>X1PJ53</accession>
<sequence>MELKELGILGYMEKYKHENLFLCQDEEAGFKAVIAIHSTTLGPATGGTRMWNYDSEMDAIEDALRLSRGMTYKYAAAGVNLGGGKA</sequence>
<organism evidence="5">
    <name type="scientific">marine sediment metagenome</name>
    <dbReference type="NCBI Taxonomy" id="412755"/>
    <lineage>
        <taxon>unclassified sequences</taxon>
        <taxon>metagenomes</taxon>
        <taxon>ecological metagenomes</taxon>
    </lineage>
</organism>
<comment type="caution">
    <text evidence="5">The sequence shown here is derived from an EMBL/GenBank/DDBJ whole genome shotgun (WGS) entry which is preliminary data.</text>
</comment>
<dbReference type="GO" id="GO:0016639">
    <property type="term" value="F:oxidoreductase activity, acting on the CH-NH2 group of donors, NAD or NADP as acceptor"/>
    <property type="evidence" value="ECO:0007669"/>
    <property type="project" value="InterPro"/>
</dbReference>
<dbReference type="InterPro" id="IPR016211">
    <property type="entry name" value="Glu/Phe/Leu/Val/Trp_DH_bac/arc"/>
</dbReference>
<name>X1PJ53_9ZZZZ</name>
<protein>
    <recommendedName>
        <fullName evidence="4">Glutamate/phenylalanine/leucine/valine/L-tryptophan dehydrogenase dimerisation domain-containing protein</fullName>
    </recommendedName>
</protein>
<dbReference type="AlphaFoldDB" id="X1PJ53"/>
<dbReference type="Gene3D" id="3.40.50.10860">
    <property type="entry name" value="Leucine Dehydrogenase, chain A, domain 1"/>
    <property type="match status" value="1"/>
</dbReference>
<evidence type="ECO:0000256" key="3">
    <source>
        <dbReference type="ARBA" id="ARBA00023027"/>
    </source>
</evidence>
<evidence type="ECO:0000256" key="2">
    <source>
        <dbReference type="ARBA" id="ARBA00023002"/>
    </source>
</evidence>